<evidence type="ECO:0000313" key="2">
    <source>
        <dbReference type="EMBL" id="KAF6435849.1"/>
    </source>
</evidence>
<proteinExistence type="predicted"/>
<dbReference type="AlphaFoldDB" id="A0A7J8EL18"/>
<gene>
    <name evidence="2" type="ORF">HJG63_012572</name>
    <name evidence="3" type="ORF">HJG63_012573</name>
</gene>
<evidence type="ECO:0000313" key="4">
    <source>
        <dbReference type="Proteomes" id="UP000593571"/>
    </source>
</evidence>
<dbReference type="Proteomes" id="UP000593571">
    <property type="component" value="Unassembled WGS sequence"/>
</dbReference>
<keyword evidence="4" id="KW-1185">Reference proteome</keyword>
<feature type="region of interest" description="Disordered" evidence="1">
    <location>
        <begin position="1"/>
        <end position="134"/>
    </location>
</feature>
<feature type="compositionally biased region" description="Basic and acidic residues" evidence="1">
    <location>
        <begin position="29"/>
        <end position="41"/>
    </location>
</feature>
<name>A0A7J8EL18_ROUAE</name>
<accession>A0A7J8EL18</accession>
<evidence type="ECO:0000313" key="3">
    <source>
        <dbReference type="EMBL" id="KAF6435850.1"/>
    </source>
</evidence>
<protein>
    <submittedName>
        <fullName evidence="2">Uncharacterized protein</fullName>
    </submittedName>
</protein>
<feature type="compositionally biased region" description="Basic residues" evidence="1">
    <location>
        <begin position="90"/>
        <end position="100"/>
    </location>
</feature>
<evidence type="ECO:0000256" key="1">
    <source>
        <dbReference type="SAM" id="MobiDB-lite"/>
    </source>
</evidence>
<comment type="caution">
    <text evidence="2">The sequence shown here is derived from an EMBL/GenBank/DDBJ whole genome shotgun (WGS) entry which is preliminary data.</text>
</comment>
<dbReference type="EMBL" id="JACASE010000009">
    <property type="protein sequence ID" value="KAF6435850.1"/>
    <property type="molecule type" value="Genomic_DNA"/>
</dbReference>
<organism evidence="2 4">
    <name type="scientific">Rousettus aegyptiacus</name>
    <name type="common">Egyptian fruit bat</name>
    <name type="synonym">Pteropus aegyptiacus</name>
    <dbReference type="NCBI Taxonomy" id="9407"/>
    <lineage>
        <taxon>Eukaryota</taxon>
        <taxon>Metazoa</taxon>
        <taxon>Chordata</taxon>
        <taxon>Craniata</taxon>
        <taxon>Vertebrata</taxon>
        <taxon>Euteleostomi</taxon>
        <taxon>Mammalia</taxon>
        <taxon>Eutheria</taxon>
        <taxon>Laurasiatheria</taxon>
        <taxon>Chiroptera</taxon>
        <taxon>Yinpterochiroptera</taxon>
        <taxon>Pteropodoidea</taxon>
        <taxon>Pteropodidae</taxon>
        <taxon>Rousettinae</taxon>
        <taxon>Rousettus</taxon>
    </lineage>
</organism>
<sequence length="134" mass="15050">MGSLFSEEAVNREPMSPEASNPGALNMVEEIHFSEDTKGNMEESTMPLEEPTPDTGEKKEETSGRSQNQAKDKVQKAVKRARSASEHNVRKPQKGRKGRRSSSSATVRRSNTETCRRMNKRPSGSPMMKRMPRE</sequence>
<reference evidence="2 4" key="1">
    <citation type="journal article" date="2020" name="Nature">
        <title>Six reference-quality genomes reveal evolution of bat adaptations.</title>
        <authorList>
            <person name="Jebb D."/>
            <person name="Huang Z."/>
            <person name="Pippel M."/>
            <person name="Hughes G.M."/>
            <person name="Lavrichenko K."/>
            <person name="Devanna P."/>
            <person name="Winkler S."/>
            <person name="Jermiin L.S."/>
            <person name="Skirmuntt E.C."/>
            <person name="Katzourakis A."/>
            <person name="Burkitt-Gray L."/>
            <person name="Ray D.A."/>
            <person name="Sullivan K.A.M."/>
            <person name="Roscito J.G."/>
            <person name="Kirilenko B.M."/>
            <person name="Davalos L.M."/>
            <person name="Corthals A.P."/>
            <person name="Power M.L."/>
            <person name="Jones G."/>
            <person name="Ransome R.D."/>
            <person name="Dechmann D.K.N."/>
            <person name="Locatelli A.G."/>
            <person name="Puechmaille S.J."/>
            <person name="Fedrigo O."/>
            <person name="Jarvis E.D."/>
            <person name="Hiller M."/>
            <person name="Vernes S.C."/>
            <person name="Myers E.W."/>
            <person name="Teeling E.C."/>
        </authorList>
    </citation>
    <scope>NUCLEOTIDE SEQUENCE [LARGE SCALE GENOMIC DNA]</scope>
    <source>
        <strain evidence="2">MRouAeg1</strain>
        <tissue evidence="2">Muscle</tissue>
    </source>
</reference>
<dbReference type="EMBL" id="JACASE010000009">
    <property type="protein sequence ID" value="KAF6435849.1"/>
    <property type="molecule type" value="Genomic_DNA"/>
</dbReference>